<dbReference type="PANTHER" id="PTHR19432">
    <property type="entry name" value="SUGAR TRANSPORTER"/>
    <property type="match status" value="1"/>
</dbReference>
<dbReference type="InterPro" id="IPR036259">
    <property type="entry name" value="MFS_trans_sf"/>
</dbReference>
<keyword evidence="7" id="KW-0762">Sugar transport</keyword>
<feature type="transmembrane region" description="Helical" evidence="6">
    <location>
        <begin position="49"/>
        <end position="69"/>
    </location>
</feature>
<evidence type="ECO:0000256" key="2">
    <source>
        <dbReference type="ARBA" id="ARBA00022448"/>
    </source>
</evidence>
<keyword evidence="4 6" id="KW-1133">Transmembrane helix</keyword>
<dbReference type="EMBL" id="AUZZ01003864">
    <property type="protein sequence ID" value="EQD55746.1"/>
    <property type="molecule type" value="Genomic_DNA"/>
</dbReference>
<evidence type="ECO:0000256" key="3">
    <source>
        <dbReference type="ARBA" id="ARBA00022692"/>
    </source>
</evidence>
<sequence>MNRKPELSFWQIWNMCFGFLGIQFGFALQNANVSRILQTLGAQVDQIPILWIAAPLTGLLVQPIIGHYSDRTWTRLGRRRPYFLVGALLSTLALLVMPNA</sequence>
<comment type="caution">
    <text evidence="7">The sequence shown here is derived from an EMBL/GenBank/DDBJ whole genome shotgun (WGS) entry which is preliminary data.</text>
</comment>
<dbReference type="Gene3D" id="1.20.1250.20">
    <property type="entry name" value="MFS general substrate transporter like domains"/>
    <property type="match status" value="1"/>
</dbReference>
<feature type="transmembrane region" description="Helical" evidence="6">
    <location>
        <begin position="81"/>
        <end position="98"/>
    </location>
</feature>
<protein>
    <submittedName>
        <fullName evidence="7">Sugar transporter</fullName>
    </submittedName>
</protein>
<gene>
    <name evidence="7" type="ORF">B2A_05545</name>
</gene>
<dbReference type="PANTHER" id="PTHR19432:SF35">
    <property type="entry name" value="SOLUTE CARRIER FAMILY 45 MEMBER 3 ISOFORM X1"/>
    <property type="match status" value="1"/>
</dbReference>
<evidence type="ECO:0000313" key="7">
    <source>
        <dbReference type="EMBL" id="EQD55746.1"/>
    </source>
</evidence>
<evidence type="ECO:0000256" key="1">
    <source>
        <dbReference type="ARBA" id="ARBA00004141"/>
    </source>
</evidence>
<keyword evidence="3 6" id="KW-0812">Transmembrane</keyword>
<name>T1A525_9ZZZZ</name>
<feature type="non-terminal residue" evidence="7">
    <location>
        <position position="100"/>
    </location>
</feature>
<accession>T1A525</accession>
<dbReference type="SUPFAM" id="SSF103473">
    <property type="entry name" value="MFS general substrate transporter"/>
    <property type="match status" value="1"/>
</dbReference>
<comment type="subcellular location">
    <subcellularLocation>
        <location evidence="1">Membrane</location>
        <topology evidence="1">Multi-pass membrane protein</topology>
    </subcellularLocation>
</comment>
<organism evidence="7">
    <name type="scientific">mine drainage metagenome</name>
    <dbReference type="NCBI Taxonomy" id="410659"/>
    <lineage>
        <taxon>unclassified sequences</taxon>
        <taxon>metagenomes</taxon>
        <taxon>ecological metagenomes</taxon>
    </lineage>
</organism>
<evidence type="ECO:0000256" key="4">
    <source>
        <dbReference type="ARBA" id="ARBA00022989"/>
    </source>
</evidence>
<dbReference type="AlphaFoldDB" id="T1A525"/>
<feature type="transmembrane region" description="Helical" evidence="6">
    <location>
        <begin position="12"/>
        <end position="29"/>
    </location>
</feature>
<evidence type="ECO:0000256" key="6">
    <source>
        <dbReference type="SAM" id="Phobius"/>
    </source>
</evidence>
<proteinExistence type="predicted"/>
<dbReference type="GO" id="GO:0016020">
    <property type="term" value="C:membrane"/>
    <property type="evidence" value="ECO:0007669"/>
    <property type="project" value="UniProtKB-SubCell"/>
</dbReference>
<dbReference type="Pfam" id="PF13347">
    <property type="entry name" value="MFS_2"/>
    <property type="match status" value="1"/>
</dbReference>
<keyword evidence="5 6" id="KW-0472">Membrane</keyword>
<reference evidence="7" key="2">
    <citation type="journal article" date="2014" name="ISME J.">
        <title>Microbial stratification in low pH oxic and suboxic macroscopic growths along an acid mine drainage.</title>
        <authorList>
            <person name="Mendez-Garcia C."/>
            <person name="Mesa V."/>
            <person name="Sprenger R.R."/>
            <person name="Richter M."/>
            <person name="Diez M.S."/>
            <person name="Solano J."/>
            <person name="Bargiela R."/>
            <person name="Golyshina O.V."/>
            <person name="Manteca A."/>
            <person name="Ramos J.L."/>
            <person name="Gallego J.R."/>
            <person name="Llorente I."/>
            <person name="Martins Dos Santos V.A."/>
            <person name="Jensen O.N."/>
            <person name="Pelaez A.I."/>
            <person name="Sanchez J."/>
            <person name="Ferrer M."/>
        </authorList>
    </citation>
    <scope>NUCLEOTIDE SEQUENCE</scope>
</reference>
<reference evidence="7" key="1">
    <citation type="submission" date="2013-08" db="EMBL/GenBank/DDBJ databases">
        <authorList>
            <person name="Mendez C."/>
            <person name="Richter M."/>
            <person name="Ferrer M."/>
            <person name="Sanchez J."/>
        </authorList>
    </citation>
    <scope>NUCLEOTIDE SEQUENCE</scope>
</reference>
<keyword evidence="2" id="KW-0813">Transport</keyword>
<evidence type="ECO:0000256" key="5">
    <source>
        <dbReference type="ARBA" id="ARBA00023136"/>
    </source>
</evidence>